<dbReference type="EMBL" id="HACA01032013">
    <property type="protein sequence ID" value="CDW49374.1"/>
    <property type="molecule type" value="Transcribed_RNA"/>
</dbReference>
<evidence type="ECO:0000313" key="1">
    <source>
        <dbReference type="EMBL" id="CDW49374.1"/>
    </source>
</evidence>
<protein>
    <submittedName>
        <fullName evidence="1">Uncharacterized protein</fullName>
    </submittedName>
</protein>
<organism evidence="1">
    <name type="scientific">Lepeophtheirus salmonis</name>
    <name type="common">Salmon louse</name>
    <name type="synonym">Caligus salmonis</name>
    <dbReference type="NCBI Taxonomy" id="72036"/>
    <lineage>
        <taxon>Eukaryota</taxon>
        <taxon>Metazoa</taxon>
        <taxon>Ecdysozoa</taxon>
        <taxon>Arthropoda</taxon>
        <taxon>Crustacea</taxon>
        <taxon>Multicrustacea</taxon>
        <taxon>Hexanauplia</taxon>
        <taxon>Copepoda</taxon>
        <taxon>Siphonostomatoida</taxon>
        <taxon>Caligidae</taxon>
        <taxon>Lepeophtheirus</taxon>
    </lineage>
</organism>
<accession>A0A0K2VG10</accession>
<sequence length="11" mass="1175">MKILKSGATAR</sequence>
<name>A0A0K2VG10_LEPSM</name>
<reference evidence="1" key="1">
    <citation type="submission" date="2014-05" db="EMBL/GenBank/DDBJ databases">
        <authorList>
            <person name="Chronopoulou M."/>
        </authorList>
    </citation>
    <scope>NUCLEOTIDE SEQUENCE</scope>
    <source>
        <tissue evidence="1">Whole organism</tissue>
    </source>
</reference>
<proteinExistence type="predicted"/>